<dbReference type="GO" id="GO:0005576">
    <property type="term" value="C:extracellular region"/>
    <property type="evidence" value="ECO:0007669"/>
    <property type="project" value="UniProtKB-ARBA"/>
</dbReference>
<evidence type="ECO:0000256" key="2">
    <source>
        <dbReference type="ARBA" id="ARBA00023130"/>
    </source>
</evidence>
<dbReference type="InterPro" id="IPR050199">
    <property type="entry name" value="IgHV"/>
</dbReference>
<reference evidence="6 7" key="1">
    <citation type="journal article" date="2012" name="Genome Biol.">
        <title>Sequencing three crocodilian genomes to illuminate the evolution of archosaurs and amniotes.</title>
        <authorList>
            <person name="St John J.A."/>
            <person name="Braun E.L."/>
            <person name="Isberg S.R."/>
            <person name="Miles L.G."/>
            <person name="Chong A.Y."/>
            <person name="Gongora J."/>
            <person name="Dalzell P."/>
            <person name="Moran C."/>
            <person name="Bed'hom B."/>
            <person name="Abzhanov A."/>
            <person name="Burgess S.C."/>
            <person name="Cooksey A.M."/>
            <person name="Castoe T.A."/>
            <person name="Crawford N.G."/>
            <person name="Densmore L.D."/>
            <person name="Drew J.C."/>
            <person name="Edwards S.V."/>
            <person name="Faircloth B.C."/>
            <person name="Fujita M.K."/>
            <person name="Greenwold M.J."/>
            <person name="Hoffmann F.G."/>
            <person name="Howard J.M."/>
            <person name="Iguchi T."/>
            <person name="Janes D.E."/>
            <person name="Khan S.Y."/>
            <person name="Kohno S."/>
            <person name="de Koning A.J."/>
            <person name="Lance S.L."/>
            <person name="McCarthy F.M."/>
            <person name="McCormack J.E."/>
            <person name="Merchant M.E."/>
            <person name="Peterson D.G."/>
            <person name="Pollock D.D."/>
            <person name="Pourmand N."/>
            <person name="Raney B.J."/>
            <person name="Roessler K.A."/>
            <person name="Sanford J.R."/>
            <person name="Sawyer R.H."/>
            <person name="Schmidt C.J."/>
            <person name="Triplett E.W."/>
            <person name="Tuberville T.D."/>
            <person name="Venegas-Anaya M."/>
            <person name="Howard J.T."/>
            <person name="Jarvis E.D."/>
            <person name="Guillette L.J.Jr."/>
            <person name="Glenn T.C."/>
            <person name="Green R.E."/>
            <person name="Ray D.A."/>
        </authorList>
    </citation>
    <scope>NUCLEOTIDE SEQUENCE [LARGE SCALE GENOMIC DNA]</scope>
    <source>
        <strain evidence="6">KSC_2009_1</strain>
    </source>
</reference>
<organism evidence="6 7">
    <name type="scientific">Alligator mississippiensis</name>
    <name type="common">American alligator</name>
    <dbReference type="NCBI Taxonomy" id="8496"/>
    <lineage>
        <taxon>Eukaryota</taxon>
        <taxon>Metazoa</taxon>
        <taxon>Chordata</taxon>
        <taxon>Craniata</taxon>
        <taxon>Vertebrata</taxon>
        <taxon>Euteleostomi</taxon>
        <taxon>Archelosauria</taxon>
        <taxon>Archosauria</taxon>
        <taxon>Crocodylia</taxon>
        <taxon>Alligatoridae</taxon>
        <taxon>Alligatorinae</taxon>
        <taxon>Alligator</taxon>
    </lineage>
</organism>
<evidence type="ECO:0000259" key="5">
    <source>
        <dbReference type="PROSITE" id="PS50835"/>
    </source>
</evidence>
<feature type="signal peptide" evidence="4">
    <location>
        <begin position="1"/>
        <end position="19"/>
    </location>
</feature>
<dbReference type="PROSITE" id="PS50835">
    <property type="entry name" value="IG_LIKE"/>
    <property type="match status" value="1"/>
</dbReference>
<feature type="domain" description="Ig-like" evidence="5">
    <location>
        <begin position="14"/>
        <end position="124"/>
    </location>
</feature>
<dbReference type="AlphaFoldDB" id="A0A151P536"/>
<dbReference type="SMART" id="SM00406">
    <property type="entry name" value="IGv"/>
    <property type="match status" value="1"/>
</dbReference>
<protein>
    <recommendedName>
        <fullName evidence="5">Ig-like domain-containing protein</fullName>
    </recommendedName>
</protein>
<evidence type="ECO:0000256" key="1">
    <source>
        <dbReference type="ARBA" id="ARBA00022859"/>
    </source>
</evidence>
<keyword evidence="3" id="KW-1280">Immunoglobulin</keyword>
<evidence type="ECO:0000313" key="6">
    <source>
        <dbReference type="EMBL" id="KYO44172.1"/>
    </source>
</evidence>
<feature type="chain" id="PRO_5007586693" description="Ig-like domain-containing protein" evidence="4">
    <location>
        <begin position="20"/>
        <end position="124"/>
    </location>
</feature>
<accession>A0A151P536</accession>
<keyword evidence="2" id="KW-1064">Adaptive immunity</keyword>
<evidence type="ECO:0000256" key="4">
    <source>
        <dbReference type="SAM" id="SignalP"/>
    </source>
</evidence>
<dbReference type="InterPro" id="IPR036179">
    <property type="entry name" value="Ig-like_dom_sf"/>
</dbReference>
<dbReference type="STRING" id="8496.A0A151P536"/>
<name>A0A151P536_ALLMI</name>
<dbReference type="GO" id="GO:0019814">
    <property type="term" value="C:immunoglobulin complex"/>
    <property type="evidence" value="ECO:0007669"/>
    <property type="project" value="UniProtKB-KW"/>
</dbReference>
<dbReference type="GO" id="GO:0002250">
    <property type="term" value="P:adaptive immune response"/>
    <property type="evidence" value="ECO:0007669"/>
    <property type="project" value="UniProtKB-KW"/>
</dbReference>
<evidence type="ECO:0000256" key="3">
    <source>
        <dbReference type="ARBA" id="ARBA00043265"/>
    </source>
</evidence>
<dbReference type="EMBL" id="AKHW03000865">
    <property type="protein sequence ID" value="KYO44172.1"/>
    <property type="molecule type" value="Genomic_DNA"/>
</dbReference>
<comment type="caution">
    <text evidence="6">The sequence shown here is derived from an EMBL/GenBank/DDBJ whole genome shotgun (WGS) entry which is preliminary data.</text>
</comment>
<dbReference type="SUPFAM" id="SSF48726">
    <property type="entry name" value="Immunoglobulin"/>
    <property type="match status" value="1"/>
</dbReference>
<dbReference type="InterPro" id="IPR013106">
    <property type="entry name" value="Ig_V-set"/>
</dbReference>
<sequence>MGCFFTLFFLSAIPFLILAKIQFQMHQSGNGLVKPGETLTLTCAVSGFDISHSYWAWVRQHPEGELEVIGVGRYFGAKWYPIYTSAFKNRATISTDASTNHFDLQLHFMTAADTAAYYCARDTQ</sequence>
<dbReference type="InterPro" id="IPR013783">
    <property type="entry name" value="Ig-like_fold"/>
</dbReference>
<dbReference type="Proteomes" id="UP000050525">
    <property type="component" value="Unassembled WGS sequence"/>
</dbReference>
<evidence type="ECO:0000313" key="7">
    <source>
        <dbReference type="Proteomes" id="UP000050525"/>
    </source>
</evidence>
<dbReference type="InterPro" id="IPR007110">
    <property type="entry name" value="Ig-like_dom"/>
</dbReference>
<dbReference type="PANTHER" id="PTHR23266">
    <property type="entry name" value="IMMUNOGLOBULIN HEAVY CHAIN"/>
    <property type="match status" value="1"/>
</dbReference>
<keyword evidence="7" id="KW-1185">Reference proteome</keyword>
<gene>
    <name evidence="6" type="ORF">Y1Q_0005946</name>
</gene>
<keyword evidence="1" id="KW-0391">Immunity</keyword>
<keyword evidence="4" id="KW-0732">Signal</keyword>
<dbReference type="Pfam" id="PF07686">
    <property type="entry name" value="V-set"/>
    <property type="match status" value="1"/>
</dbReference>
<proteinExistence type="predicted"/>
<dbReference type="Gene3D" id="2.60.40.10">
    <property type="entry name" value="Immunoglobulins"/>
    <property type="match status" value="1"/>
</dbReference>